<dbReference type="AlphaFoldDB" id="A0A852TJ67"/>
<reference evidence="3" key="2">
    <citation type="submission" date="2020-08" db="EMBL/GenBank/DDBJ databases">
        <title>The Agave Microbiome: Exploring the role of microbial communities in plant adaptations to desert environments.</title>
        <authorList>
            <person name="Partida-Martinez L.P."/>
        </authorList>
    </citation>
    <scope>NUCLEOTIDE SEQUENCE [LARGE SCALE GENOMIC DNA]</scope>
    <source>
        <strain evidence="3">AT2.8</strain>
    </source>
</reference>
<gene>
    <name evidence="2" type="ORF">F4694_005658</name>
</gene>
<name>A0A852TJ67_9BACI</name>
<accession>A0A852TJ67</accession>
<organism evidence="2 3">
    <name type="scientific">Neobacillus niacini</name>
    <dbReference type="NCBI Taxonomy" id="86668"/>
    <lineage>
        <taxon>Bacteria</taxon>
        <taxon>Bacillati</taxon>
        <taxon>Bacillota</taxon>
        <taxon>Bacilli</taxon>
        <taxon>Bacillales</taxon>
        <taxon>Bacillaceae</taxon>
        <taxon>Neobacillus</taxon>
    </lineage>
</organism>
<sequence>MGKKKKSKSKKKQFWGLPKEVRMEQAKSWLEKYDGEHSIKAYSKFFGLNLKNALKELELVGAKISTQEREYTKELIKKRKQEKERKKEKRRIAKAQYEFEDYDDTFAFIAGYTAGGVPFGMTYEEMEEDIK</sequence>
<protein>
    <submittedName>
        <fullName evidence="2">Uncharacterized protein</fullName>
    </submittedName>
</protein>
<evidence type="ECO:0000313" key="3">
    <source>
        <dbReference type="Proteomes" id="UP000548423"/>
    </source>
</evidence>
<proteinExistence type="predicted"/>
<evidence type="ECO:0000313" key="2">
    <source>
        <dbReference type="EMBL" id="NYE08802.1"/>
    </source>
</evidence>
<comment type="caution">
    <text evidence="2">The sequence shown here is derived from an EMBL/GenBank/DDBJ whole genome shotgun (WGS) entry which is preliminary data.</text>
</comment>
<dbReference type="EMBL" id="JACCBX010000016">
    <property type="protein sequence ID" value="NYE08802.1"/>
    <property type="molecule type" value="Genomic_DNA"/>
</dbReference>
<reference evidence="3" key="1">
    <citation type="submission" date="2020-07" db="EMBL/GenBank/DDBJ databases">
        <authorList>
            <person name="Partida-Martinez L."/>
            <person name="Huntemann M."/>
            <person name="Clum A."/>
            <person name="Wang J."/>
            <person name="Palaniappan K."/>
            <person name="Ritter S."/>
            <person name="Chen I.-M."/>
            <person name="Stamatis D."/>
            <person name="Reddy T."/>
            <person name="O'Malley R."/>
            <person name="Daum C."/>
            <person name="Shapiro N."/>
            <person name="Ivanova N."/>
            <person name="Kyrpides N."/>
            <person name="Woyke T."/>
        </authorList>
    </citation>
    <scope>NUCLEOTIDE SEQUENCE [LARGE SCALE GENOMIC DNA]</scope>
    <source>
        <strain evidence="3">AT2.8</strain>
    </source>
</reference>
<keyword evidence="1" id="KW-0175">Coiled coil</keyword>
<evidence type="ECO:0000256" key="1">
    <source>
        <dbReference type="SAM" id="Coils"/>
    </source>
</evidence>
<dbReference type="Proteomes" id="UP000548423">
    <property type="component" value="Unassembled WGS sequence"/>
</dbReference>
<feature type="coiled-coil region" evidence="1">
    <location>
        <begin position="50"/>
        <end position="98"/>
    </location>
</feature>